<feature type="transmembrane region" description="Helical" evidence="7">
    <location>
        <begin position="143"/>
        <end position="163"/>
    </location>
</feature>
<evidence type="ECO:0000256" key="7">
    <source>
        <dbReference type="SAM" id="Phobius"/>
    </source>
</evidence>
<dbReference type="PANTHER" id="PTHR47371:SF3">
    <property type="entry name" value="PHOSPHOGLYCEROL TRANSFERASE I"/>
    <property type="match status" value="1"/>
</dbReference>
<keyword evidence="6 7" id="KW-0472">Membrane</keyword>
<organism evidence="9">
    <name type="scientific">uncultured Sporomusa sp</name>
    <dbReference type="NCBI Taxonomy" id="307249"/>
    <lineage>
        <taxon>Bacteria</taxon>
        <taxon>Bacillati</taxon>
        <taxon>Bacillota</taxon>
        <taxon>Negativicutes</taxon>
        <taxon>Selenomonadales</taxon>
        <taxon>Sporomusaceae</taxon>
        <taxon>Sporomusa</taxon>
        <taxon>environmental samples</taxon>
    </lineage>
</organism>
<comment type="pathway">
    <text evidence="2">Cell wall biogenesis; lipoteichoic acid biosynthesis.</text>
</comment>
<accession>A0A212M1D9</accession>
<dbReference type="SUPFAM" id="SSF53649">
    <property type="entry name" value="Alkaline phosphatase-like"/>
    <property type="match status" value="1"/>
</dbReference>
<evidence type="ECO:0000259" key="8">
    <source>
        <dbReference type="Pfam" id="PF00884"/>
    </source>
</evidence>
<comment type="subcellular location">
    <subcellularLocation>
        <location evidence="1">Cell membrane</location>
        <topology evidence="1">Multi-pass membrane protein</topology>
    </subcellularLocation>
</comment>
<keyword evidence="3" id="KW-1003">Cell membrane</keyword>
<dbReference type="CDD" id="cd16015">
    <property type="entry name" value="LTA_synthase"/>
    <property type="match status" value="1"/>
</dbReference>
<feature type="transmembrane region" description="Helical" evidence="7">
    <location>
        <begin position="60"/>
        <end position="81"/>
    </location>
</feature>
<sequence length="656" mass="73711">MSRWEIFFRNIQQDLKLFLFVLGLLCILRIAFIGGLSSYLSAQSATTDIIISLFYGLRMSLKSAGVVTLFSFLFCTLISVVVHTRKIEKIRFWLGNIYISLLILLFHARIPFYQEFHTGFNQMIFNTFRDDITALFYTLVADYNLPVFLITTAIISYIFCRLLRKLLASGTYLTPQFPQVYQKVLFRLTVAAAVCFFMIFIRFGGSLTYAHSLHWENAAVSRDDFLNEAIIDDIQALYRAYSIQKRVGEGSGGIKIDAERIRSYGGLLKDSIFTTNQIDDVFAKQAEGPKIPKPRHIFIILGESYAQWPLLEPYGGLHIADGIKGIISQDNAAHISAFVPNGAFTPMAVTAVVSGLSDVGVFPNYHPESYKEPYSTAIAPQFKKLGYKLNFWYGGAKSWERIKDFALAQGFDNFYGMGDFPSKSGNVWGSDDRYLFEGIVSSFTSDVPTLTVILTVSNHAPYSVDLAREGFDEAQTIAALPEEARNDKELLKRLGHYWYTDRQISEFVLEIHNKYPDSLFVITGDHADRTNISKTPTTFDRYTVPLVLYGAGINKDLIPASVAGSHINIAPTLIELIAPKGFVYYSEGKSLTRGSDIGFSHNVWITPDAVGKIQANNSETFDGSLQASVKPESVHQKIDVMRALAWWRIEKGKIVE</sequence>
<dbReference type="InterPro" id="IPR017850">
    <property type="entry name" value="Alkaline_phosphatase_core_sf"/>
</dbReference>
<evidence type="ECO:0000256" key="6">
    <source>
        <dbReference type="ARBA" id="ARBA00023136"/>
    </source>
</evidence>
<evidence type="ECO:0000256" key="3">
    <source>
        <dbReference type="ARBA" id="ARBA00022475"/>
    </source>
</evidence>
<feature type="domain" description="Sulfatase N-terminal" evidence="8">
    <location>
        <begin position="361"/>
        <end position="576"/>
    </location>
</feature>
<feature type="transmembrane region" description="Helical" evidence="7">
    <location>
        <begin position="17"/>
        <end position="40"/>
    </location>
</feature>
<gene>
    <name evidence="9" type="ORF">KL86SPO_70492</name>
</gene>
<evidence type="ECO:0000256" key="4">
    <source>
        <dbReference type="ARBA" id="ARBA00022692"/>
    </source>
</evidence>
<evidence type="ECO:0000256" key="1">
    <source>
        <dbReference type="ARBA" id="ARBA00004651"/>
    </source>
</evidence>
<feature type="transmembrane region" description="Helical" evidence="7">
    <location>
        <begin position="184"/>
        <end position="203"/>
    </location>
</feature>
<feature type="transmembrane region" description="Helical" evidence="7">
    <location>
        <begin position="93"/>
        <end position="113"/>
    </location>
</feature>
<dbReference type="AlphaFoldDB" id="A0A212M1D9"/>
<dbReference type="Gene3D" id="3.40.720.10">
    <property type="entry name" value="Alkaline Phosphatase, subunit A"/>
    <property type="match status" value="1"/>
</dbReference>
<dbReference type="InterPro" id="IPR050448">
    <property type="entry name" value="OpgB/LTA_synthase_biosynth"/>
</dbReference>
<evidence type="ECO:0000313" key="9">
    <source>
        <dbReference type="EMBL" id="SCM83634.1"/>
    </source>
</evidence>
<dbReference type="Pfam" id="PF00884">
    <property type="entry name" value="Sulfatase"/>
    <property type="match status" value="1"/>
</dbReference>
<name>A0A212M1D9_9FIRM</name>
<dbReference type="InterPro" id="IPR000917">
    <property type="entry name" value="Sulfatase_N"/>
</dbReference>
<keyword evidence="5 7" id="KW-1133">Transmembrane helix</keyword>
<dbReference type="PANTHER" id="PTHR47371">
    <property type="entry name" value="LIPOTEICHOIC ACID SYNTHASE"/>
    <property type="match status" value="1"/>
</dbReference>
<evidence type="ECO:0000256" key="5">
    <source>
        <dbReference type="ARBA" id="ARBA00022989"/>
    </source>
</evidence>
<dbReference type="EMBL" id="FMJE01000007">
    <property type="protein sequence ID" value="SCM83634.1"/>
    <property type="molecule type" value="Genomic_DNA"/>
</dbReference>
<reference evidence="9" key="1">
    <citation type="submission" date="2016-08" db="EMBL/GenBank/DDBJ databases">
        <authorList>
            <person name="Seilhamer J.J."/>
        </authorList>
    </citation>
    <scope>NUCLEOTIDE SEQUENCE</scope>
    <source>
        <strain evidence="9">86</strain>
    </source>
</reference>
<keyword evidence="4 7" id="KW-0812">Transmembrane</keyword>
<protein>
    <submittedName>
        <fullName evidence="9">Sulfatase</fullName>
    </submittedName>
</protein>
<dbReference type="RefSeq" id="WP_288186009.1">
    <property type="nucleotide sequence ID" value="NZ_LT608335.1"/>
</dbReference>
<evidence type="ECO:0000256" key="2">
    <source>
        <dbReference type="ARBA" id="ARBA00004936"/>
    </source>
</evidence>
<proteinExistence type="predicted"/>
<dbReference type="GO" id="GO:0005886">
    <property type="term" value="C:plasma membrane"/>
    <property type="evidence" value="ECO:0007669"/>
    <property type="project" value="UniProtKB-SubCell"/>
</dbReference>